<dbReference type="PaxDb" id="55529-EKX53290"/>
<accession>L1JYM3</accession>
<dbReference type="EMBL" id="JH992970">
    <property type="protein sequence ID" value="EKX53290.1"/>
    <property type="molecule type" value="Genomic_DNA"/>
</dbReference>
<dbReference type="RefSeq" id="XP_005840270.1">
    <property type="nucleotide sequence ID" value="XM_005840213.1"/>
</dbReference>
<dbReference type="AlphaFoldDB" id="L1JYM3"/>
<keyword evidence="5" id="KW-1185">Reference proteome</keyword>
<organism evidence="3">
    <name type="scientific">Guillardia theta (strain CCMP2712)</name>
    <name type="common">Cryptophyte</name>
    <dbReference type="NCBI Taxonomy" id="905079"/>
    <lineage>
        <taxon>Eukaryota</taxon>
        <taxon>Cryptophyceae</taxon>
        <taxon>Pyrenomonadales</taxon>
        <taxon>Geminigeraceae</taxon>
        <taxon>Guillardia</taxon>
    </lineage>
</organism>
<keyword evidence="2" id="KW-0732">Signal</keyword>
<evidence type="ECO:0000313" key="3">
    <source>
        <dbReference type="EMBL" id="EKX53290.1"/>
    </source>
</evidence>
<dbReference type="KEGG" id="gtt:GUITHDRAFT_150367"/>
<reference evidence="5" key="2">
    <citation type="submission" date="2012-11" db="EMBL/GenBank/DDBJ databases">
        <authorList>
            <person name="Kuo A."/>
            <person name="Curtis B.A."/>
            <person name="Tanifuji G."/>
            <person name="Burki F."/>
            <person name="Gruber A."/>
            <person name="Irimia M."/>
            <person name="Maruyama S."/>
            <person name="Arias M.C."/>
            <person name="Ball S.G."/>
            <person name="Gile G.H."/>
            <person name="Hirakawa Y."/>
            <person name="Hopkins J.F."/>
            <person name="Rensing S.A."/>
            <person name="Schmutz J."/>
            <person name="Symeonidi A."/>
            <person name="Elias M."/>
            <person name="Eveleigh R.J."/>
            <person name="Herman E.K."/>
            <person name="Klute M.J."/>
            <person name="Nakayama T."/>
            <person name="Obornik M."/>
            <person name="Reyes-Prieto A."/>
            <person name="Armbrust E.V."/>
            <person name="Aves S.J."/>
            <person name="Beiko R.G."/>
            <person name="Coutinho P."/>
            <person name="Dacks J.B."/>
            <person name="Durnford D.G."/>
            <person name="Fast N.M."/>
            <person name="Green B.R."/>
            <person name="Grisdale C."/>
            <person name="Hempe F."/>
            <person name="Henrissat B."/>
            <person name="Hoppner M.P."/>
            <person name="Ishida K.-I."/>
            <person name="Kim E."/>
            <person name="Koreny L."/>
            <person name="Kroth P.G."/>
            <person name="Liu Y."/>
            <person name="Malik S.-B."/>
            <person name="Maier U.G."/>
            <person name="McRose D."/>
            <person name="Mock T."/>
            <person name="Neilson J.A."/>
            <person name="Onodera N.T."/>
            <person name="Poole A.M."/>
            <person name="Pritham E.J."/>
            <person name="Richards T.A."/>
            <person name="Rocap G."/>
            <person name="Roy S.W."/>
            <person name="Sarai C."/>
            <person name="Schaack S."/>
            <person name="Shirato S."/>
            <person name="Slamovits C.H."/>
            <person name="Spencer D.F."/>
            <person name="Suzuki S."/>
            <person name="Worden A.Z."/>
            <person name="Zauner S."/>
            <person name="Barry K."/>
            <person name="Bell C."/>
            <person name="Bharti A.K."/>
            <person name="Crow J.A."/>
            <person name="Grimwood J."/>
            <person name="Kramer R."/>
            <person name="Lindquist E."/>
            <person name="Lucas S."/>
            <person name="Salamov A."/>
            <person name="McFadden G.I."/>
            <person name="Lane C.E."/>
            <person name="Keeling P.J."/>
            <person name="Gray M.W."/>
            <person name="Grigoriev I.V."/>
            <person name="Archibald J.M."/>
        </authorList>
    </citation>
    <scope>NUCLEOTIDE SEQUENCE</scope>
    <source>
        <strain evidence="5">CCMP2712</strain>
    </source>
</reference>
<evidence type="ECO:0000313" key="4">
    <source>
        <dbReference type="EnsemblProtists" id="EKX53290"/>
    </source>
</evidence>
<name>L1JYM3_GUITC</name>
<proteinExistence type="predicted"/>
<sequence>MKLGALACIASLVTLTFISPHHRATSLLSTRRSETNLGSLLRSAEKQVDVLQAEAPRGLVARAFPKEEAELSDLYSRTEKGLQSIEKYSEANALISKPQAHKQARTGSLAQLPRGRSKLSDFVGKASQTIAALEAQLPPAERRAFPRETAELQKTLNAELNSLAKIKGSVDRRARGMRIAHGQMKAALNEQTAQGKLEENFQKDITENRKLSGTADVDSVLDTLNGISPSKKAGVQSLSAVKPDNKKAAPGKKAAPAAGSKQQRRPARPTVPTSPVERWGAVYDPTLKWRQGSGSELEGPAQRYFKEYSKEATDALNVHDPAKDIKGKGDWWTAGSAKDSWWQHDHTGRGY</sequence>
<dbReference type="EnsemblProtists" id="EKX53290">
    <property type="protein sequence ID" value="EKX53290"/>
    <property type="gene ID" value="GUITHDRAFT_150367"/>
</dbReference>
<evidence type="ECO:0000313" key="5">
    <source>
        <dbReference type="Proteomes" id="UP000011087"/>
    </source>
</evidence>
<dbReference type="HOGENOM" id="CLU_790965_0_0_1"/>
<gene>
    <name evidence="3" type="ORF">GUITHDRAFT_150367</name>
</gene>
<feature type="region of interest" description="Disordered" evidence="1">
    <location>
        <begin position="226"/>
        <end position="278"/>
    </location>
</feature>
<evidence type="ECO:0000256" key="1">
    <source>
        <dbReference type="SAM" id="MobiDB-lite"/>
    </source>
</evidence>
<evidence type="ECO:0000256" key="2">
    <source>
        <dbReference type="SAM" id="SignalP"/>
    </source>
</evidence>
<protein>
    <submittedName>
        <fullName evidence="3 4">Uncharacterized protein</fullName>
    </submittedName>
</protein>
<dbReference type="Proteomes" id="UP000011087">
    <property type="component" value="Unassembled WGS sequence"/>
</dbReference>
<dbReference type="GeneID" id="17310177"/>
<reference evidence="3 5" key="1">
    <citation type="journal article" date="2012" name="Nature">
        <title>Algal genomes reveal evolutionary mosaicism and the fate of nucleomorphs.</title>
        <authorList>
            <consortium name="DOE Joint Genome Institute"/>
            <person name="Curtis B.A."/>
            <person name="Tanifuji G."/>
            <person name="Burki F."/>
            <person name="Gruber A."/>
            <person name="Irimia M."/>
            <person name="Maruyama S."/>
            <person name="Arias M.C."/>
            <person name="Ball S.G."/>
            <person name="Gile G.H."/>
            <person name="Hirakawa Y."/>
            <person name="Hopkins J.F."/>
            <person name="Kuo A."/>
            <person name="Rensing S.A."/>
            <person name="Schmutz J."/>
            <person name="Symeonidi A."/>
            <person name="Elias M."/>
            <person name="Eveleigh R.J."/>
            <person name="Herman E.K."/>
            <person name="Klute M.J."/>
            <person name="Nakayama T."/>
            <person name="Obornik M."/>
            <person name="Reyes-Prieto A."/>
            <person name="Armbrust E.V."/>
            <person name="Aves S.J."/>
            <person name="Beiko R.G."/>
            <person name="Coutinho P."/>
            <person name="Dacks J.B."/>
            <person name="Durnford D.G."/>
            <person name="Fast N.M."/>
            <person name="Green B.R."/>
            <person name="Grisdale C.J."/>
            <person name="Hempel F."/>
            <person name="Henrissat B."/>
            <person name="Hoppner M.P."/>
            <person name="Ishida K."/>
            <person name="Kim E."/>
            <person name="Koreny L."/>
            <person name="Kroth P.G."/>
            <person name="Liu Y."/>
            <person name="Malik S.B."/>
            <person name="Maier U.G."/>
            <person name="McRose D."/>
            <person name="Mock T."/>
            <person name="Neilson J.A."/>
            <person name="Onodera N.T."/>
            <person name="Poole A.M."/>
            <person name="Pritham E.J."/>
            <person name="Richards T.A."/>
            <person name="Rocap G."/>
            <person name="Roy S.W."/>
            <person name="Sarai C."/>
            <person name="Schaack S."/>
            <person name="Shirato S."/>
            <person name="Slamovits C.H."/>
            <person name="Spencer D.F."/>
            <person name="Suzuki S."/>
            <person name="Worden A.Z."/>
            <person name="Zauner S."/>
            <person name="Barry K."/>
            <person name="Bell C."/>
            <person name="Bharti A.K."/>
            <person name="Crow J.A."/>
            <person name="Grimwood J."/>
            <person name="Kramer R."/>
            <person name="Lindquist E."/>
            <person name="Lucas S."/>
            <person name="Salamov A."/>
            <person name="McFadden G.I."/>
            <person name="Lane C.E."/>
            <person name="Keeling P.J."/>
            <person name="Gray M.W."/>
            <person name="Grigoriev I.V."/>
            <person name="Archibald J.M."/>
        </authorList>
    </citation>
    <scope>NUCLEOTIDE SEQUENCE</scope>
    <source>
        <strain evidence="3 5">CCMP2712</strain>
    </source>
</reference>
<reference evidence="4" key="3">
    <citation type="submission" date="2015-06" db="UniProtKB">
        <authorList>
            <consortium name="EnsemblProtists"/>
        </authorList>
    </citation>
    <scope>IDENTIFICATION</scope>
</reference>
<feature type="signal peptide" evidence="2">
    <location>
        <begin position="1"/>
        <end position="18"/>
    </location>
</feature>
<feature type="chain" id="PRO_5008772089" evidence="2">
    <location>
        <begin position="19"/>
        <end position="351"/>
    </location>
</feature>